<keyword evidence="3 7" id="KW-0812">Transmembrane</keyword>
<evidence type="ECO:0000256" key="1">
    <source>
        <dbReference type="ARBA" id="ARBA00004141"/>
    </source>
</evidence>
<organism evidence="9 10">
    <name type="scientific">Hypothenemus hampei</name>
    <name type="common">Coffee berry borer</name>
    <dbReference type="NCBI Taxonomy" id="57062"/>
    <lineage>
        <taxon>Eukaryota</taxon>
        <taxon>Metazoa</taxon>
        <taxon>Ecdysozoa</taxon>
        <taxon>Arthropoda</taxon>
        <taxon>Hexapoda</taxon>
        <taxon>Insecta</taxon>
        <taxon>Pterygota</taxon>
        <taxon>Neoptera</taxon>
        <taxon>Endopterygota</taxon>
        <taxon>Coleoptera</taxon>
        <taxon>Polyphaga</taxon>
        <taxon>Cucujiformia</taxon>
        <taxon>Curculionidae</taxon>
        <taxon>Scolytinae</taxon>
        <taxon>Hypothenemus</taxon>
    </lineage>
</organism>
<feature type="transmembrane region" description="Helical" evidence="7">
    <location>
        <begin position="52"/>
        <end position="69"/>
    </location>
</feature>
<evidence type="ECO:0000256" key="2">
    <source>
        <dbReference type="ARBA" id="ARBA00007863"/>
    </source>
</evidence>
<feature type="transmembrane region" description="Helical" evidence="7">
    <location>
        <begin position="393"/>
        <end position="414"/>
    </location>
</feature>
<dbReference type="EMBL" id="JBDJPC010000005">
    <property type="protein sequence ID" value="KAL1502256.1"/>
    <property type="molecule type" value="Genomic_DNA"/>
</dbReference>
<evidence type="ECO:0000256" key="3">
    <source>
        <dbReference type="ARBA" id="ARBA00022692"/>
    </source>
</evidence>
<sequence>MDSIPSSALTKPQRIIIGLIVLILVDIIWVSSSELTKYIYKHETFGKPFFCTYLKTSMFTFYLFGFLFWPPWKDAYCTRTANYVYLETEPEDDILDEPINASRLSNPIYVPIKIAERDVSSGTESDDSSLRCVRFNKVAEVRHLSEVEAADALLARLSYQSYIKASEVAKRASVKLPVNQISKLAFVFCFLWFLANYTYQVALLKTEAGVVNMLFSTSSIFTLILASLYPSSSSDRFSISKLLAIILSFIGIVLVTMSDLRLEQHLPLGTILSLLSAGFYAVYLVFLKRTVQNEDKIDIPMFFGFVGLFNLLLLWPVLVFLHITKIETFEWPNREQMMLLFLNGLMGTVISEVLWLWGCFLTSSLVATVAISLTIPMTMIADVLLKQIKYPPLFYFGTIPLIIGFLMVTAYSYFENWDPIFSLLRYTYVKCCNKTNLLHSRLNAAAIEQRESLMGSIEVND</sequence>
<dbReference type="AlphaFoldDB" id="A0ABD1EUU1"/>
<dbReference type="PANTHER" id="PTHR23051">
    <property type="entry name" value="SOLUTE CARRIER FAMILY 35, MEMBER F5"/>
    <property type="match status" value="1"/>
</dbReference>
<evidence type="ECO:0000256" key="6">
    <source>
        <dbReference type="ARBA" id="ARBA00040744"/>
    </source>
</evidence>
<evidence type="ECO:0000256" key="4">
    <source>
        <dbReference type="ARBA" id="ARBA00022989"/>
    </source>
</evidence>
<dbReference type="SUPFAM" id="SSF103481">
    <property type="entry name" value="Multidrug resistance efflux transporter EmrE"/>
    <property type="match status" value="1"/>
</dbReference>
<feature type="transmembrane region" description="Helical" evidence="7">
    <location>
        <begin position="354"/>
        <end position="381"/>
    </location>
</feature>
<comment type="caution">
    <text evidence="9">The sequence shown here is derived from an EMBL/GenBank/DDBJ whole genome shotgun (WGS) entry which is preliminary data.</text>
</comment>
<dbReference type="InterPro" id="IPR000620">
    <property type="entry name" value="EamA_dom"/>
</dbReference>
<keyword evidence="4 7" id="KW-1133">Transmembrane helix</keyword>
<feature type="transmembrane region" description="Helical" evidence="7">
    <location>
        <begin position="181"/>
        <end position="199"/>
    </location>
</feature>
<evidence type="ECO:0000256" key="7">
    <source>
        <dbReference type="SAM" id="Phobius"/>
    </source>
</evidence>
<dbReference type="Proteomes" id="UP001566132">
    <property type="component" value="Unassembled WGS sequence"/>
</dbReference>
<protein>
    <recommendedName>
        <fullName evidence="6">Solute carrier family 35 member F5</fullName>
    </recommendedName>
</protein>
<accession>A0ABD1EUU1</accession>
<name>A0ABD1EUU1_HYPHA</name>
<feature type="transmembrane region" description="Helical" evidence="7">
    <location>
        <begin position="266"/>
        <end position="287"/>
    </location>
</feature>
<dbReference type="InterPro" id="IPR037185">
    <property type="entry name" value="EmrE-like"/>
</dbReference>
<feature type="transmembrane region" description="Helical" evidence="7">
    <location>
        <begin position="299"/>
        <end position="323"/>
    </location>
</feature>
<keyword evidence="10" id="KW-1185">Reference proteome</keyword>
<comment type="subcellular location">
    <subcellularLocation>
        <location evidence="1">Membrane</location>
        <topology evidence="1">Multi-pass membrane protein</topology>
    </subcellularLocation>
</comment>
<feature type="transmembrane region" description="Helical" evidence="7">
    <location>
        <begin position="211"/>
        <end position="230"/>
    </location>
</feature>
<feature type="transmembrane region" description="Helical" evidence="7">
    <location>
        <begin position="15"/>
        <end position="32"/>
    </location>
</feature>
<proteinExistence type="inferred from homology"/>
<evidence type="ECO:0000259" key="8">
    <source>
        <dbReference type="Pfam" id="PF00892"/>
    </source>
</evidence>
<feature type="transmembrane region" description="Helical" evidence="7">
    <location>
        <begin position="242"/>
        <end position="260"/>
    </location>
</feature>
<evidence type="ECO:0000256" key="5">
    <source>
        <dbReference type="ARBA" id="ARBA00023136"/>
    </source>
</evidence>
<reference evidence="9 10" key="1">
    <citation type="submission" date="2024-05" db="EMBL/GenBank/DDBJ databases">
        <title>Genetic variation in Jamaican populations of the coffee berry borer (Hypothenemus hampei).</title>
        <authorList>
            <person name="Errbii M."/>
            <person name="Myrie A."/>
        </authorList>
    </citation>
    <scope>NUCLEOTIDE SEQUENCE [LARGE SCALE GENOMIC DNA]</scope>
    <source>
        <strain evidence="9">JA-Hopewell-2020-01-JO</strain>
        <tissue evidence="9">Whole body</tissue>
    </source>
</reference>
<comment type="similarity">
    <text evidence="2">Belongs to the SLC35F solute transporter family.</text>
</comment>
<keyword evidence="5 7" id="KW-0472">Membrane</keyword>
<evidence type="ECO:0000313" key="10">
    <source>
        <dbReference type="Proteomes" id="UP001566132"/>
    </source>
</evidence>
<gene>
    <name evidence="9" type="ORF">ABEB36_007423</name>
</gene>
<dbReference type="Pfam" id="PF00892">
    <property type="entry name" value="EamA"/>
    <property type="match status" value="1"/>
</dbReference>
<evidence type="ECO:0000313" key="9">
    <source>
        <dbReference type="EMBL" id="KAL1502256.1"/>
    </source>
</evidence>
<dbReference type="PANTHER" id="PTHR23051:SF0">
    <property type="entry name" value="SOLUTE CARRIER FAMILY 35 MEMBER F5"/>
    <property type="match status" value="1"/>
</dbReference>
<feature type="domain" description="EamA" evidence="8">
    <location>
        <begin position="268"/>
        <end position="409"/>
    </location>
</feature>
<dbReference type="GO" id="GO:0016020">
    <property type="term" value="C:membrane"/>
    <property type="evidence" value="ECO:0007669"/>
    <property type="project" value="UniProtKB-SubCell"/>
</dbReference>